<dbReference type="Proteomes" id="UP000324800">
    <property type="component" value="Unassembled WGS sequence"/>
</dbReference>
<sequence>MPVAEVNAQSFFSKSERRLLGSQFQMTTVDDERIWLASINSDAEKMHMQLIKNSSTDPPSFMLQCMNENISTIIKIILRKKTRTYEDEFIQSNAKISRNAT</sequence>
<organism evidence="1 2">
    <name type="scientific">Streblomastix strix</name>
    <dbReference type="NCBI Taxonomy" id="222440"/>
    <lineage>
        <taxon>Eukaryota</taxon>
        <taxon>Metamonada</taxon>
        <taxon>Preaxostyla</taxon>
        <taxon>Oxymonadida</taxon>
        <taxon>Streblomastigidae</taxon>
        <taxon>Streblomastix</taxon>
    </lineage>
</organism>
<gene>
    <name evidence="1" type="ORF">EZS28_051361</name>
</gene>
<evidence type="ECO:0000313" key="2">
    <source>
        <dbReference type="Proteomes" id="UP000324800"/>
    </source>
</evidence>
<reference evidence="1 2" key="1">
    <citation type="submission" date="2019-03" db="EMBL/GenBank/DDBJ databases">
        <title>Single cell metagenomics reveals metabolic interactions within the superorganism composed of flagellate Streblomastix strix and complex community of Bacteroidetes bacteria on its surface.</title>
        <authorList>
            <person name="Treitli S.C."/>
            <person name="Kolisko M."/>
            <person name="Husnik F."/>
            <person name="Keeling P."/>
            <person name="Hampl V."/>
        </authorList>
    </citation>
    <scope>NUCLEOTIDE SEQUENCE [LARGE SCALE GENOMIC DNA]</scope>
    <source>
        <strain evidence="1">ST1C</strain>
    </source>
</reference>
<name>A0A5J4T5T7_9EUKA</name>
<evidence type="ECO:0000313" key="1">
    <source>
        <dbReference type="EMBL" id="KAA6353111.1"/>
    </source>
</evidence>
<protein>
    <submittedName>
        <fullName evidence="1">Uncharacterized protein</fullName>
    </submittedName>
</protein>
<dbReference type="EMBL" id="SNRW01038730">
    <property type="protein sequence ID" value="KAA6353111.1"/>
    <property type="molecule type" value="Genomic_DNA"/>
</dbReference>
<proteinExistence type="predicted"/>
<accession>A0A5J4T5T7</accession>
<dbReference type="AlphaFoldDB" id="A0A5J4T5T7"/>
<comment type="caution">
    <text evidence="1">The sequence shown here is derived from an EMBL/GenBank/DDBJ whole genome shotgun (WGS) entry which is preliminary data.</text>
</comment>